<comment type="caution">
    <text evidence="2">The sequence shown here is derived from an EMBL/GenBank/DDBJ whole genome shotgun (WGS) entry which is preliminary data.</text>
</comment>
<sequence>MDFVSWVEVRLKLVGRTAFGHQFRGSSALHAVRMLVQDTNNLLLTGKKNGYDHINKDSSTSASTCNSRTLR</sequence>
<proteinExistence type="predicted"/>
<accession>A0A9Q0FCP1</accession>
<dbReference type="Proteomes" id="UP001141552">
    <property type="component" value="Unassembled WGS sequence"/>
</dbReference>
<reference evidence="2" key="1">
    <citation type="submission" date="2022-02" db="EMBL/GenBank/DDBJ databases">
        <authorList>
            <person name="Henning P.M."/>
            <person name="McCubbin A.G."/>
            <person name="Shore J.S."/>
        </authorList>
    </citation>
    <scope>NUCLEOTIDE SEQUENCE</scope>
    <source>
        <strain evidence="2">F60SS</strain>
        <tissue evidence="2">Leaves</tissue>
    </source>
</reference>
<evidence type="ECO:0000313" key="2">
    <source>
        <dbReference type="EMBL" id="KAJ4829090.1"/>
    </source>
</evidence>
<keyword evidence="3" id="KW-1185">Reference proteome</keyword>
<dbReference type="EMBL" id="JAKUCV010005996">
    <property type="protein sequence ID" value="KAJ4829090.1"/>
    <property type="molecule type" value="Genomic_DNA"/>
</dbReference>
<feature type="non-terminal residue" evidence="2">
    <location>
        <position position="1"/>
    </location>
</feature>
<organism evidence="2 3">
    <name type="scientific">Turnera subulata</name>
    <dbReference type="NCBI Taxonomy" id="218843"/>
    <lineage>
        <taxon>Eukaryota</taxon>
        <taxon>Viridiplantae</taxon>
        <taxon>Streptophyta</taxon>
        <taxon>Embryophyta</taxon>
        <taxon>Tracheophyta</taxon>
        <taxon>Spermatophyta</taxon>
        <taxon>Magnoliopsida</taxon>
        <taxon>eudicotyledons</taxon>
        <taxon>Gunneridae</taxon>
        <taxon>Pentapetalae</taxon>
        <taxon>rosids</taxon>
        <taxon>fabids</taxon>
        <taxon>Malpighiales</taxon>
        <taxon>Passifloraceae</taxon>
        <taxon>Turnera</taxon>
    </lineage>
</organism>
<evidence type="ECO:0000313" key="3">
    <source>
        <dbReference type="Proteomes" id="UP001141552"/>
    </source>
</evidence>
<protein>
    <submittedName>
        <fullName evidence="2">Uncharacterized protein</fullName>
    </submittedName>
</protein>
<feature type="compositionally biased region" description="Polar residues" evidence="1">
    <location>
        <begin position="57"/>
        <end position="71"/>
    </location>
</feature>
<reference evidence="2" key="2">
    <citation type="journal article" date="2023" name="Plants (Basel)">
        <title>Annotation of the Turnera subulata (Passifloraceae) Draft Genome Reveals the S-Locus Evolved after the Divergence of Turneroideae from Passifloroideae in a Stepwise Manner.</title>
        <authorList>
            <person name="Henning P.M."/>
            <person name="Roalson E.H."/>
            <person name="Mir W."/>
            <person name="McCubbin A.G."/>
            <person name="Shore J.S."/>
        </authorList>
    </citation>
    <scope>NUCLEOTIDE SEQUENCE</scope>
    <source>
        <strain evidence="2">F60SS</strain>
    </source>
</reference>
<feature type="region of interest" description="Disordered" evidence="1">
    <location>
        <begin position="51"/>
        <end position="71"/>
    </location>
</feature>
<evidence type="ECO:0000256" key="1">
    <source>
        <dbReference type="SAM" id="MobiDB-lite"/>
    </source>
</evidence>
<gene>
    <name evidence="2" type="ORF">Tsubulata_029419</name>
</gene>
<name>A0A9Q0FCP1_9ROSI</name>
<dbReference type="AlphaFoldDB" id="A0A9Q0FCP1"/>